<name>A0A183U2E9_TOXCA</name>
<reference evidence="1 2" key="2">
    <citation type="submission" date="2018-11" db="EMBL/GenBank/DDBJ databases">
        <authorList>
            <consortium name="Pathogen Informatics"/>
        </authorList>
    </citation>
    <scope>NUCLEOTIDE SEQUENCE [LARGE SCALE GENOMIC DNA]</scope>
</reference>
<dbReference type="Proteomes" id="UP000050794">
    <property type="component" value="Unassembled WGS sequence"/>
</dbReference>
<gene>
    <name evidence="1" type="ORF">TCNE_LOCUS2669</name>
</gene>
<reference evidence="3" key="1">
    <citation type="submission" date="2016-06" db="UniProtKB">
        <authorList>
            <consortium name="WormBaseParasite"/>
        </authorList>
    </citation>
    <scope>IDENTIFICATION</scope>
</reference>
<evidence type="ECO:0000313" key="3">
    <source>
        <dbReference type="WBParaSite" id="TCNE_0000266901-mRNA-1"/>
    </source>
</evidence>
<dbReference type="AlphaFoldDB" id="A0A183U2E9"/>
<keyword evidence="2" id="KW-1185">Reference proteome</keyword>
<dbReference type="WBParaSite" id="TCNE_0000266901-mRNA-1">
    <property type="protein sequence ID" value="TCNE_0000266901-mRNA-1"/>
    <property type="gene ID" value="TCNE_0000266901"/>
</dbReference>
<evidence type="ECO:0000313" key="1">
    <source>
        <dbReference type="EMBL" id="VDM28386.1"/>
    </source>
</evidence>
<dbReference type="EMBL" id="UYWY01002836">
    <property type="protein sequence ID" value="VDM28386.1"/>
    <property type="molecule type" value="Genomic_DNA"/>
</dbReference>
<sequence length="90" mass="10204">MKRETGEFRSLVPYACPFFHMRLTEVKHAVTSPKRAKPMFWELFSGLVMPAKERRVKQIQNGQSQLSHDIAAEASIPTKCALVDSSKVDL</sequence>
<accession>A0A183U2E9</accession>
<evidence type="ECO:0000313" key="2">
    <source>
        <dbReference type="Proteomes" id="UP000050794"/>
    </source>
</evidence>
<protein>
    <submittedName>
        <fullName evidence="1 3">Uncharacterized protein</fullName>
    </submittedName>
</protein>
<organism evidence="2 3">
    <name type="scientific">Toxocara canis</name>
    <name type="common">Canine roundworm</name>
    <dbReference type="NCBI Taxonomy" id="6265"/>
    <lineage>
        <taxon>Eukaryota</taxon>
        <taxon>Metazoa</taxon>
        <taxon>Ecdysozoa</taxon>
        <taxon>Nematoda</taxon>
        <taxon>Chromadorea</taxon>
        <taxon>Rhabditida</taxon>
        <taxon>Spirurina</taxon>
        <taxon>Ascaridomorpha</taxon>
        <taxon>Ascaridoidea</taxon>
        <taxon>Toxocaridae</taxon>
        <taxon>Toxocara</taxon>
    </lineage>
</organism>
<proteinExistence type="predicted"/>